<dbReference type="GO" id="GO:0000160">
    <property type="term" value="P:phosphorelay signal transduction system"/>
    <property type="evidence" value="ECO:0007669"/>
    <property type="project" value="UniProtKB-KW"/>
</dbReference>
<keyword evidence="2" id="KW-0902">Two-component regulatory system</keyword>
<sequence length="130" mass="14004">MPTILIVEDHDDIREMIARRMEKHGFSVVTAGNGVEGVLAAAQSAPSLILMDINMPELDGIEATVQIRAAAPNQQTPVIALTAYALPGDAARAKAAGCDDFHPKPVDFDRLFRQIEHLIGQTTSDLDRAS</sequence>
<organism evidence="5 6">
    <name type="scientific">Crateriforma conspicua</name>
    <dbReference type="NCBI Taxonomy" id="2527996"/>
    <lineage>
        <taxon>Bacteria</taxon>
        <taxon>Pseudomonadati</taxon>
        <taxon>Planctomycetota</taxon>
        <taxon>Planctomycetia</taxon>
        <taxon>Planctomycetales</taxon>
        <taxon>Planctomycetaceae</taxon>
        <taxon>Crateriforma</taxon>
    </lineage>
</organism>
<evidence type="ECO:0000256" key="1">
    <source>
        <dbReference type="ARBA" id="ARBA00022553"/>
    </source>
</evidence>
<dbReference type="AlphaFoldDB" id="A0A5C5Y236"/>
<feature type="modified residue" description="4-aspartylphosphate" evidence="3">
    <location>
        <position position="52"/>
    </location>
</feature>
<reference evidence="5 6" key="1">
    <citation type="submission" date="2019-02" db="EMBL/GenBank/DDBJ databases">
        <title>Deep-cultivation of Planctomycetes and their phenomic and genomic characterization uncovers novel biology.</title>
        <authorList>
            <person name="Wiegand S."/>
            <person name="Jogler M."/>
            <person name="Boedeker C."/>
            <person name="Pinto D."/>
            <person name="Vollmers J."/>
            <person name="Rivas-Marin E."/>
            <person name="Kohn T."/>
            <person name="Peeters S.H."/>
            <person name="Heuer A."/>
            <person name="Rast P."/>
            <person name="Oberbeckmann S."/>
            <person name="Bunk B."/>
            <person name="Jeske O."/>
            <person name="Meyerdierks A."/>
            <person name="Storesund J.E."/>
            <person name="Kallscheuer N."/>
            <person name="Luecker S."/>
            <person name="Lage O.M."/>
            <person name="Pohl T."/>
            <person name="Merkel B.J."/>
            <person name="Hornburger P."/>
            <person name="Mueller R.-W."/>
            <person name="Bruemmer F."/>
            <person name="Labrenz M."/>
            <person name="Spormann A.M."/>
            <person name="Op Den Camp H."/>
            <person name="Overmann J."/>
            <person name="Amann R."/>
            <person name="Jetten M.S.M."/>
            <person name="Mascher T."/>
            <person name="Medema M.H."/>
            <person name="Devos D.P."/>
            <person name="Kaster A.-K."/>
            <person name="Ovreas L."/>
            <person name="Rohde M."/>
            <person name="Galperin M.Y."/>
            <person name="Jogler C."/>
        </authorList>
    </citation>
    <scope>NUCLEOTIDE SEQUENCE [LARGE SCALE GENOMIC DNA]</scope>
    <source>
        <strain evidence="5 6">Pan14r</strain>
    </source>
</reference>
<protein>
    <submittedName>
        <fullName evidence="5">Polar-differentiation response regulator DivK</fullName>
    </submittedName>
</protein>
<comment type="caution">
    <text evidence="5">The sequence shown here is derived from an EMBL/GenBank/DDBJ whole genome shotgun (WGS) entry which is preliminary data.</text>
</comment>
<name>A0A5C5Y236_9PLAN</name>
<dbReference type="Pfam" id="PF00072">
    <property type="entry name" value="Response_reg"/>
    <property type="match status" value="1"/>
</dbReference>
<evidence type="ECO:0000313" key="5">
    <source>
        <dbReference type="EMBL" id="TWT68713.1"/>
    </source>
</evidence>
<dbReference type="Gene3D" id="3.40.50.2300">
    <property type="match status" value="1"/>
</dbReference>
<dbReference type="OrthoDB" id="9800897at2"/>
<keyword evidence="1 3" id="KW-0597">Phosphoprotein</keyword>
<dbReference type="PANTHER" id="PTHR45339:SF1">
    <property type="entry name" value="HYBRID SIGNAL TRANSDUCTION HISTIDINE KINASE J"/>
    <property type="match status" value="1"/>
</dbReference>
<proteinExistence type="predicted"/>
<dbReference type="InterPro" id="IPR001789">
    <property type="entry name" value="Sig_transdc_resp-reg_receiver"/>
</dbReference>
<dbReference type="SMART" id="SM00448">
    <property type="entry name" value="REC"/>
    <property type="match status" value="1"/>
</dbReference>
<dbReference type="RefSeq" id="WP_145295300.1">
    <property type="nucleotide sequence ID" value="NZ_CP036319.1"/>
</dbReference>
<dbReference type="PROSITE" id="PS50110">
    <property type="entry name" value="RESPONSE_REGULATORY"/>
    <property type="match status" value="1"/>
</dbReference>
<feature type="domain" description="Response regulatory" evidence="4">
    <location>
        <begin position="3"/>
        <end position="119"/>
    </location>
</feature>
<keyword evidence="6" id="KW-1185">Reference proteome</keyword>
<dbReference type="CDD" id="cd17546">
    <property type="entry name" value="REC_hyHK_CKI1_RcsC-like"/>
    <property type="match status" value="1"/>
</dbReference>
<dbReference type="PANTHER" id="PTHR45339">
    <property type="entry name" value="HYBRID SIGNAL TRANSDUCTION HISTIDINE KINASE J"/>
    <property type="match status" value="1"/>
</dbReference>
<evidence type="ECO:0000256" key="2">
    <source>
        <dbReference type="ARBA" id="ARBA00023012"/>
    </source>
</evidence>
<dbReference type="InterPro" id="IPR011006">
    <property type="entry name" value="CheY-like_superfamily"/>
</dbReference>
<evidence type="ECO:0000313" key="6">
    <source>
        <dbReference type="Proteomes" id="UP000317238"/>
    </source>
</evidence>
<evidence type="ECO:0000259" key="4">
    <source>
        <dbReference type="PROSITE" id="PS50110"/>
    </source>
</evidence>
<dbReference type="Proteomes" id="UP000317238">
    <property type="component" value="Unassembled WGS sequence"/>
</dbReference>
<dbReference type="EMBL" id="SJPL01000001">
    <property type="protein sequence ID" value="TWT68713.1"/>
    <property type="molecule type" value="Genomic_DNA"/>
</dbReference>
<dbReference type="SUPFAM" id="SSF52172">
    <property type="entry name" value="CheY-like"/>
    <property type="match status" value="1"/>
</dbReference>
<gene>
    <name evidence="5" type="primary">divK</name>
    <name evidence="5" type="ORF">Pan14r_09600</name>
</gene>
<accession>A0A5C5Y236</accession>
<evidence type="ECO:0000256" key="3">
    <source>
        <dbReference type="PROSITE-ProRule" id="PRU00169"/>
    </source>
</evidence>